<reference evidence="3 4" key="1">
    <citation type="submission" date="2019-06" db="EMBL/GenBank/DDBJ databases">
        <authorList>
            <person name="Livingstone P."/>
            <person name="Whitworth D."/>
        </authorList>
    </citation>
    <scope>NUCLEOTIDE SEQUENCE [LARGE SCALE GENOMIC DNA]</scope>
    <source>
        <strain evidence="3 4">AM401</strain>
    </source>
</reference>
<dbReference type="AlphaFoldDB" id="A0A540WNJ8"/>
<dbReference type="InterPro" id="IPR036866">
    <property type="entry name" value="RibonucZ/Hydroxyglut_hydro"/>
</dbReference>
<dbReference type="RefSeq" id="WP_141647635.1">
    <property type="nucleotide sequence ID" value="NZ_VIFM01000244.1"/>
</dbReference>
<dbReference type="GO" id="GO:0016787">
    <property type="term" value="F:hydrolase activity"/>
    <property type="evidence" value="ECO:0007669"/>
    <property type="project" value="UniProtKB-KW"/>
</dbReference>
<accession>A0A540WNJ8</accession>
<evidence type="ECO:0000313" key="3">
    <source>
        <dbReference type="EMBL" id="TQF10599.1"/>
    </source>
</evidence>
<feature type="domain" description="Metallo-beta-lactamase" evidence="2">
    <location>
        <begin position="53"/>
        <end position="262"/>
    </location>
</feature>
<sequence>MSPRHLALLGTLLALAACKESPDPSATRATEAKRYFGNAPDGKLHVYFFDVGQGDAALIVSPTGNTVLVDSGPEKAAGHLVNRLPELLVKQLDLVILTHPHNDHHGALDPVLRRVGARQLMEPQLPSAPREYDALLTSISGRRIQVVSPAPPTSTPNAPQRINLGDGVSLTILWPRAPSEPLLEASEATLEINSIVMRLSYGETSVLFAGDALAQTEEYLLAREVPIQSTLIKVGAHGLAGATTAPFLARVGARAAVISVGADNPFKAPAAATLERLKAAHVQVFRTDVDGEVQVVSDGKSLVVTPERLPQGSPSDTRYTHPGQGPTPEPDFWAGKPLP</sequence>
<dbReference type="OrthoDB" id="9790149at2"/>
<feature type="region of interest" description="Disordered" evidence="1">
    <location>
        <begin position="305"/>
        <end position="339"/>
    </location>
</feature>
<dbReference type="Proteomes" id="UP000315369">
    <property type="component" value="Unassembled WGS sequence"/>
</dbReference>
<dbReference type="SUPFAM" id="SSF56281">
    <property type="entry name" value="Metallo-hydrolase/oxidoreductase"/>
    <property type="match status" value="1"/>
</dbReference>
<dbReference type="SMART" id="SM00849">
    <property type="entry name" value="Lactamase_B"/>
    <property type="match status" value="1"/>
</dbReference>
<organism evidence="3 4">
    <name type="scientific">Myxococcus llanfairpwllgwyngyllgogerychwyrndrobwllllantysiliogogogochensis</name>
    <dbReference type="NCBI Taxonomy" id="2590453"/>
    <lineage>
        <taxon>Bacteria</taxon>
        <taxon>Pseudomonadati</taxon>
        <taxon>Myxococcota</taxon>
        <taxon>Myxococcia</taxon>
        <taxon>Myxococcales</taxon>
        <taxon>Cystobacterineae</taxon>
        <taxon>Myxococcaceae</taxon>
        <taxon>Myxococcus</taxon>
    </lineage>
</organism>
<feature type="non-terminal residue" evidence="3">
    <location>
        <position position="339"/>
    </location>
</feature>
<evidence type="ECO:0000259" key="2">
    <source>
        <dbReference type="SMART" id="SM00849"/>
    </source>
</evidence>
<dbReference type="InterPro" id="IPR052159">
    <property type="entry name" value="Competence_DNA_uptake"/>
</dbReference>
<proteinExistence type="predicted"/>
<dbReference type="PANTHER" id="PTHR30619:SF1">
    <property type="entry name" value="RECOMBINATION PROTEIN 2"/>
    <property type="match status" value="1"/>
</dbReference>
<dbReference type="InterPro" id="IPR035681">
    <property type="entry name" value="ComA-like_MBL"/>
</dbReference>
<dbReference type="Pfam" id="PF00753">
    <property type="entry name" value="Lactamase_B"/>
    <property type="match status" value="1"/>
</dbReference>
<name>A0A540WNJ8_9BACT</name>
<dbReference type="EMBL" id="VIFM01000244">
    <property type="protein sequence ID" value="TQF10599.1"/>
    <property type="molecule type" value="Genomic_DNA"/>
</dbReference>
<evidence type="ECO:0000256" key="1">
    <source>
        <dbReference type="SAM" id="MobiDB-lite"/>
    </source>
</evidence>
<dbReference type="CDD" id="cd07731">
    <property type="entry name" value="ComA-like_MBL-fold"/>
    <property type="match status" value="1"/>
</dbReference>
<dbReference type="PANTHER" id="PTHR30619">
    <property type="entry name" value="DNA INTERNALIZATION/COMPETENCE PROTEIN COMEC/REC2"/>
    <property type="match status" value="1"/>
</dbReference>
<dbReference type="Gene3D" id="3.60.15.10">
    <property type="entry name" value="Ribonuclease Z/Hydroxyacylglutathione hydrolase-like"/>
    <property type="match status" value="1"/>
</dbReference>
<evidence type="ECO:0000313" key="4">
    <source>
        <dbReference type="Proteomes" id="UP000315369"/>
    </source>
</evidence>
<dbReference type="InterPro" id="IPR001279">
    <property type="entry name" value="Metallo-B-lactamas"/>
</dbReference>
<keyword evidence="3" id="KW-0378">Hydrolase</keyword>
<keyword evidence="4" id="KW-1185">Reference proteome</keyword>
<dbReference type="PROSITE" id="PS51257">
    <property type="entry name" value="PROKAR_LIPOPROTEIN"/>
    <property type="match status" value="1"/>
</dbReference>
<protein>
    <submittedName>
        <fullName evidence="3">MBL fold metallo-hydrolase</fullName>
    </submittedName>
</protein>
<gene>
    <name evidence="3" type="ORF">FJV41_38690</name>
</gene>
<comment type="caution">
    <text evidence="3">The sequence shown here is derived from an EMBL/GenBank/DDBJ whole genome shotgun (WGS) entry which is preliminary data.</text>
</comment>